<dbReference type="PANTHER" id="PTHR46889:SF5">
    <property type="entry name" value="INTEGRASE PROTEIN"/>
    <property type="match status" value="1"/>
</dbReference>
<dbReference type="PANTHER" id="PTHR46889">
    <property type="entry name" value="TRANSPOSASE INSF FOR INSERTION SEQUENCE IS3B-RELATED"/>
    <property type="match status" value="1"/>
</dbReference>
<dbReference type="AlphaFoldDB" id="A0A1H4HHK0"/>
<dbReference type="Pfam" id="PF13276">
    <property type="entry name" value="HTH_21"/>
    <property type="match status" value="1"/>
</dbReference>
<dbReference type="InterPro" id="IPR050900">
    <property type="entry name" value="Transposase_IS3/IS150/IS904"/>
</dbReference>
<accession>A0A1H4HHK0</accession>
<name>A0A1H4HHK0_9BACI</name>
<dbReference type="NCBIfam" id="NF033516">
    <property type="entry name" value="transpos_IS3"/>
    <property type="match status" value="1"/>
</dbReference>
<dbReference type="GO" id="GO:0003676">
    <property type="term" value="F:nucleic acid binding"/>
    <property type="evidence" value="ECO:0007669"/>
    <property type="project" value="InterPro"/>
</dbReference>
<evidence type="ECO:0000313" key="4">
    <source>
        <dbReference type="Proteomes" id="UP000198584"/>
    </source>
</evidence>
<gene>
    <name evidence="3" type="ORF">SAMN05421743_1352</name>
</gene>
<dbReference type="InterPro" id="IPR036397">
    <property type="entry name" value="RNaseH_sf"/>
</dbReference>
<dbReference type="InterPro" id="IPR025948">
    <property type="entry name" value="HTH-like_dom"/>
</dbReference>
<sequence>MRNRIWELYEAFDHRFGYRRIQDELIRQDQWKVNHKKVYRLMDEMNLKAKIRRKRSTKLRMKKVMKPYIADNVLEQNFQAEKPNEKWVTDITYIIVGQEHRYLSTIMDLYTKEIIAYQISDSYDLTFVLDTVKEAVHKEKDAMGPPILHSDRGAQYTSEDYHNILADHHITPSMSGKGNCFDNACIESFFSHLKVEALYYYPIADIDEAQRITEEYIYFYNHQRAQRKLNRLTPVEYRNQAVA</sequence>
<organism evidence="3 4">
    <name type="scientific">Thalassobacillus cyri</name>
    <dbReference type="NCBI Taxonomy" id="571932"/>
    <lineage>
        <taxon>Bacteria</taxon>
        <taxon>Bacillati</taxon>
        <taxon>Bacillota</taxon>
        <taxon>Bacilli</taxon>
        <taxon>Bacillales</taxon>
        <taxon>Bacillaceae</taxon>
        <taxon>Thalassobacillus</taxon>
    </lineage>
</organism>
<dbReference type="InterPro" id="IPR001584">
    <property type="entry name" value="Integrase_cat-core"/>
</dbReference>
<dbReference type="PROSITE" id="PS50994">
    <property type="entry name" value="INTEGRASE"/>
    <property type="match status" value="1"/>
</dbReference>
<dbReference type="STRING" id="571932.SAMN05421743_1352"/>
<dbReference type="InterPro" id="IPR012337">
    <property type="entry name" value="RNaseH-like_sf"/>
</dbReference>
<comment type="function">
    <text evidence="1">Involved in the transposition of the insertion sequence.</text>
</comment>
<dbReference type="Pfam" id="PF13333">
    <property type="entry name" value="rve_2"/>
    <property type="match status" value="1"/>
</dbReference>
<dbReference type="Proteomes" id="UP000198584">
    <property type="component" value="Unassembled WGS sequence"/>
</dbReference>
<reference evidence="3 4" key="1">
    <citation type="submission" date="2016-10" db="EMBL/GenBank/DDBJ databases">
        <authorList>
            <person name="de Groot N.N."/>
        </authorList>
    </citation>
    <scope>NUCLEOTIDE SEQUENCE [LARGE SCALE GENOMIC DNA]</scope>
    <source>
        <strain evidence="3 4">CCM7597</strain>
    </source>
</reference>
<dbReference type="SUPFAM" id="SSF53098">
    <property type="entry name" value="Ribonuclease H-like"/>
    <property type="match status" value="1"/>
</dbReference>
<evidence type="ECO:0000259" key="2">
    <source>
        <dbReference type="PROSITE" id="PS50994"/>
    </source>
</evidence>
<dbReference type="EMBL" id="FNQR01000035">
    <property type="protein sequence ID" value="SEB21283.1"/>
    <property type="molecule type" value="Genomic_DNA"/>
</dbReference>
<proteinExistence type="predicted"/>
<dbReference type="InterPro" id="IPR048020">
    <property type="entry name" value="Transpos_IS3"/>
</dbReference>
<feature type="domain" description="Integrase catalytic" evidence="2">
    <location>
        <begin position="79"/>
        <end position="242"/>
    </location>
</feature>
<protein>
    <submittedName>
        <fullName evidence="3">Transposase InsO and inactivated derivatives</fullName>
    </submittedName>
</protein>
<evidence type="ECO:0000313" key="3">
    <source>
        <dbReference type="EMBL" id="SEB21283.1"/>
    </source>
</evidence>
<keyword evidence="4" id="KW-1185">Reference proteome</keyword>
<dbReference type="GO" id="GO:0015074">
    <property type="term" value="P:DNA integration"/>
    <property type="evidence" value="ECO:0007669"/>
    <property type="project" value="InterPro"/>
</dbReference>
<evidence type="ECO:0000256" key="1">
    <source>
        <dbReference type="ARBA" id="ARBA00002286"/>
    </source>
</evidence>
<dbReference type="Pfam" id="PF00665">
    <property type="entry name" value="rve"/>
    <property type="match status" value="1"/>
</dbReference>
<dbReference type="Gene3D" id="3.30.420.10">
    <property type="entry name" value="Ribonuclease H-like superfamily/Ribonuclease H"/>
    <property type="match status" value="1"/>
</dbReference>